<evidence type="ECO:0000313" key="7">
    <source>
        <dbReference type="EMBL" id="RKF61478.1"/>
    </source>
</evidence>
<evidence type="ECO:0000256" key="5">
    <source>
        <dbReference type="SAM" id="MobiDB-lite"/>
    </source>
</evidence>
<evidence type="ECO:0000259" key="6">
    <source>
        <dbReference type="PROSITE" id="PS51184"/>
    </source>
</evidence>
<dbReference type="InterPro" id="IPR011011">
    <property type="entry name" value="Znf_FYVE_PHD"/>
</dbReference>
<dbReference type="InterPro" id="IPR018866">
    <property type="entry name" value="Znf-4CXXC_R1"/>
</dbReference>
<dbReference type="OrthoDB" id="298344at2759"/>
<dbReference type="Pfam" id="PF10497">
    <property type="entry name" value="zf-4CXXC_R1"/>
    <property type="match status" value="1"/>
</dbReference>
<comment type="caution">
    <text evidence="7">The sequence shown here is derived from an EMBL/GenBank/DDBJ whole genome shotgun (WGS) entry which is preliminary data.</text>
</comment>
<evidence type="ECO:0000256" key="4">
    <source>
        <dbReference type="ARBA" id="ARBA00023242"/>
    </source>
</evidence>
<dbReference type="InterPro" id="IPR003347">
    <property type="entry name" value="JmjC_dom"/>
</dbReference>
<dbReference type="PROSITE" id="PS51184">
    <property type="entry name" value="JMJC"/>
    <property type="match status" value="1"/>
</dbReference>
<dbReference type="AlphaFoldDB" id="A0A420HVI8"/>
<evidence type="ECO:0000313" key="8">
    <source>
        <dbReference type="Proteomes" id="UP000286134"/>
    </source>
</evidence>
<proteinExistence type="predicted"/>
<dbReference type="SUPFAM" id="SSF51197">
    <property type="entry name" value="Clavaminate synthase-like"/>
    <property type="match status" value="1"/>
</dbReference>
<protein>
    <submittedName>
        <fullName evidence="7">Putative at hook domain-containing protein</fullName>
    </submittedName>
</protein>
<dbReference type="STRING" id="212602.A0A420HVI8"/>
<feature type="region of interest" description="Disordered" evidence="5">
    <location>
        <begin position="561"/>
        <end position="584"/>
    </location>
</feature>
<gene>
    <name evidence="7" type="ORF">OnM2_041047</name>
</gene>
<accession>A0A420HVI8</accession>
<keyword evidence="4" id="KW-0539">Nucleus</keyword>
<dbReference type="InterPro" id="IPR013083">
    <property type="entry name" value="Znf_RING/FYVE/PHD"/>
</dbReference>
<feature type="compositionally biased region" description="Basic residues" evidence="5">
    <location>
        <begin position="569"/>
        <end position="582"/>
    </location>
</feature>
<dbReference type="GO" id="GO:0005634">
    <property type="term" value="C:nucleus"/>
    <property type="evidence" value="ECO:0007669"/>
    <property type="project" value="UniProtKB-SubCell"/>
</dbReference>
<sequence>MASHDQLQAQFIPISPEFDLDSFVQSSENIKYVTRLSKEIIKYHSAGSIEALVFAVVIKGGRPLVIEGWEPSLPSSLFSRQWLEDNLGDKVENVRDIPNEANIPMTIGHYLRSMGKLTRQFTASNYTESKHQRLYLKDIDCPDSWAKQLKRTIPESIFYLNECIREVTDDSFSSFEFNHNGQSYTHQGITPAGDLMSSLPPEMQALNFMCYIGHDGTYTAAHREMCATVGHNIMVEASKNDGDEREGSSIWFMTETTEREDTLEYFSAILGRDVDVEKHFAQVNALKKAPFNVWVLEQKVGDLVIVPPLAPHQVWNRGTRTIKAAWNRTTVDTLELALHESLPNYRMVCRDEQYKCKAIVYYTLEKYYEILLLNKINENLWKHGRTKQLLDDFRRLFYLYQEIMLSEMFSNPSEEKDIEMLPFDSSVTCSYCRCNIFNRFLTCKTCNSNHLGITSDTFDICMDCYTLGRSCVCISNFRWVEQWDWKVLVDRYELWRNYLVGFYNSGNISKCPQSLDVAKMSHGKKCTAEICQEQLKIRPIKNAKKIGGSLYIFNSSGSSIKQGDISMSSKKRKKPRRNRSKNKTTELEISHKYRCHFCKRQDWNWKMAFCSSCSLAFCYNVLWLKFDLMPQIVMADKNWYCPRCLSICSCKDCQQTSTQIPYRPKKMLLGHNTKKVADFRSVESLVDFSRNKLLDFSDETDNSHEFTRKKRFKGKIKSEESEETIALTENTELYFPKTDETTGLTSRLTNCIDPFLRDLDSSEPSQNNKSSINNEYLYDFK</sequence>
<comment type="subcellular location">
    <subcellularLocation>
        <location evidence="1">Nucleus</location>
    </subcellularLocation>
</comment>
<feature type="domain" description="JmjC" evidence="6">
    <location>
        <begin position="179"/>
        <end position="345"/>
    </location>
</feature>
<name>A0A420HVI8_9PEZI</name>
<evidence type="ECO:0000256" key="1">
    <source>
        <dbReference type="ARBA" id="ARBA00004123"/>
    </source>
</evidence>
<reference evidence="7 8" key="1">
    <citation type="journal article" date="2018" name="BMC Genomics">
        <title>Comparative genome analyses reveal sequence features reflecting distinct modes of host-adaptation between dicot and monocot powdery mildew.</title>
        <authorList>
            <person name="Wu Y."/>
            <person name="Ma X."/>
            <person name="Pan Z."/>
            <person name="Kale S.D."/>
            <person name="Song Y."/>
            <person name="King H."/>
            <person name="Zhang Q."/>
            <person name="Presley C."/>
            <person name="Deng X."/>
            <person name="Wei C.I."/>
            <person name="Xiao S."/>
        </authorList>
    </citation>
    <scope>NUCLEOTIDE SEQUENCE [LARGE SCALE GENOMIC DNA]</scope>
    <source>
        <strain evidence="7">UMSG2</strain>
    </source>
</reference>
<organism evidence="7 8">
    <name type="scientific">Erysiphe neolycopersici</name>
    <dbReference type="NCBI Taxonomy" id="212602"/>
    <lineage>
        <taxon>Eukaryota</taxon>
        <taxon>Fungi</taxon>
        <taxon>Dikarya</taxon>
        <taxon>Ascomycota</taxon>
        <taxon>Pezizomycotina</taxon>
        <taxon>Leotiomycetes</taxon>
        <taxon>Erysiphales</taxon>
        <taxon>Erysiphaceae</taxon>
        <taxon>Erysiphe</taxon>
    </lineage>
</organism>
<evidence type="ECO:0000256" key="3">
    <source>
        <dbReference type="ARBA" id="ARBA00023163"/>
    </source>
</evidence>
<keyword evidence="8" id="KW-1185">Reference proteome</keyword>
<dbReference type="Gene3D" id="2.60.120.650">
    <property type="entry name" value="Cupin"/>
    <property type="match status" value="1"/>
</dbReference>
<keyword evidence="2" id="KW-0805">Transcription regulation</keyword>
<dbReference type="EMBL" id="MCFK01004178">
    <property type="protein sequence ID" value="RKF61478.1"/>
    <property type="molecule type" value="Genomic_DNA"/>
</dbReference>
<evidence type="ECO:0000256" key="2">
    <source>
        <dbReference type="ARBA" id="ARBA00023015"/>
    </source>
</evidence>
<dbReference type="Pfam" id="PF02373">
    <property type="entry name" value="JmjC"/>
    <property type="match status" value="1"/>
</dbReference>
<dbReference type="Proteomes" id="UP000286134">
    <property type="component" value="Unassembled WGS sequence"/>
</dbReference>
<dbReference type="Gene3D" id="3.30.40.10">
    <property type="entry name" value="Zinc/RING finger domain, C3HC4 (zinc finger)"/>
    <property type="match status" value="1"/>
</dbReference>
<keyword evidence="3" id="KW-0804">Transcription</keyword>
<dbReference type="SMART" id="SM00558">
    <property type="entry name" value="JmjC"/>
    <property type="match status" value="1"/>
</dbReference>
<dbReference type="SUPFAM" id="SSF57903">
    <property type="entry name" value="FYVE/PHD zinc finger"/>
    <property type="match status" value="1"/>
</dbReference>